<keyword evidence="2" id="KW-1185">Reference proteome</keyword>
<dbReference type="EMBL" id="CP033897">
    <property type="protein sequence ID" value="AZA10967.1"/>
    <property type="molecule type" value="Genomic_DNA"/>
</dbReference>
<dbReference type="Pfam" id="PF05096">
    <property type="entry name" value="Glu_cyclase_2"/>
    <property type="match status" value="1"/>
</dbReference>
<dbReference type="InterPro" id="IPR011047">
    <property type="entry name" value="Quinoprotein_ADH-like_sf"/>
</dbReference>
<protein>
    <submittedName>
        <fullName evidence="1">Glutamine cyclotransferase</fullName>
    </submittedName>
</protein>
<evidence type="ECO:0000313" key="2">
    <source>
        <dbReference type="Proteomes" id="UP000271587"/>
    </source>
</evidence>
<gene>
    <name evidence="1" type="ORF">CGERO_03235</name>
</gene>
<dbReference type="OrthoDB" id="9783700at2"/>
<dbReference type="AlphaFoldDB" id="A0A3G6IZ50"/>
<dbReference type="RefSeq" id="WP_123933442.1">
    <property type="nucleotide sequence ID" value="NZ_CP033897.1"/>
</dbReference>
<dbReference type="GO" id="GO:0016603">
    <property type="term" value="F:glutaminyl-peptide cyclotransferase activity"/>
    <property type="evidence" value="ECO:0007669"/>
    <property type="project" value="InterPro"/>
</dbReference>
<keyword evidence="1" id="KW-0808">Transferase</keyword>
<dbReference type="SUPFAM" id="SSF50998">
    <property type="entry name" value="Quinoprotein alcohol dehydrogenase-like"/>
    <property type="match status" value="1"/>
</dbReference>
<dbReference type="PANTHER" id="PTHR31270:SF1">
    <property type="entry name" value="GLUTAMINYL-PEPTIDE CYCLOTRANSFERASE"/>
    <property type="match status" value="1"/>
</dbReference>
<reference evidence="1 2" key="1">
    <citation type="submission" date="2018-11" db="EMBL/GenBank/DDBJ databases">
        <authorList>
            <person name="Kleinhagauer T."/>
            <person name="Glaeser S.P."/>
            <person name="Spergser J."/>
            <person name="Ruckert C."/>
            <person name="Kaempfer P."/>
            <person name="Busse H.-J."/>
        </authorList>
    </citation>
    <scope>NUCLEOTIDE SEQUENCE [LARGE SCALE GENOMIC DNA]</scope>
    <source>
        <strain evidence="1 2">W8</strain>
    </source>
</reference>
<dbReference type="Proteomes" id="UP000271587">
    <property type="component" value="Chromosome"/>
</dbReference>
<dbReference type="InterPro" id="IPR007788">
    <property type="entry name" value="QCT"/>
</dbReference>
<dbReference type="PANTHER" id="PTHR31270">
    <property type="entry name" value="GLUTAMINYL-PEPTIDE CYCLOTRANSFERASE"/>
    <property type="match status" value="1"/>
</dbReference>
<sequence length="262" mass="29352">MPSPIRNSFLIAVLALSACSSQPEEPEILRPTVLETRPFDATAFTQGIEVTDDGFLVSTGQYGESSIFYLDNLQRKAEQRLEPQLFGEGSTRVGDTVWELTWRSGTAFKRDARTLEEIGRTTYEGEGWGLCSFEDAIVMSNGTEELRVLDPLTFQERERIRVEGLDGRSAKLNELACVEQQGRRKVFANVFLSTDIYRINLDSGHLDGLIDAQAIPNNAAPDPNNVLNGIANIPGSDEFWITGKRWPQMYRVRFDTTADNTH</sequence>
<organism evidence="1 2">
    <name type="scientific">Corynebacterium gerontici</name>
    <dbReference type="NCBI Taxonomy" id="2079234"/>
    <lineage>
        <taxon>Bacteria</taxon>
        <taxon>Bacillati</taxon>
        <taxon>Actinomycetota</taxon>
        <taxon>Actinomycetes</taxon>
        <taxon>Mycobacteriales</taxon>
        <taxon>Corynebacteriaceae</taxon>
        <taxon>Corynebacterium</taxon>
    </lineage>
</organism>
<accession>A0A3G6IZ50</accession>
<name>A0A3G6IZ50_9CORY</name>
<dbReference type="PROSITE" id="PS51257">
    <property type="entry name" value="PROKAR_LIPOPROTEIN"/>
    <property type="match status" value="1"/>
</dbReference>
<evidence type="ECO:0000313" key="1">
    <source>
        <dbReference type="EMBL" id="AZA10967.1"/>
    </source>
</evidence>
<proteinExistence type="predicted"/>
<dbReference type="KEGG" id="cgk:CGERO_03235"/>